<name>A0A5C3LY61_9AGAR</name>
<organism evidence="1 2">
    <name type="scientific">Crucibulum laeve</name>
    <dbReference type="NCBI Taxonomy" id="68775"/>
    <lineage>
        <taxon>Eukaryota</taxon>
        <taxon>Fungi</taxon>
        <taxon>Dikarya</taxon>
        <taxon>Basidiomycota</taxon>
        <taxon>Agaricomycotina</taxon>
        <taxon>Agaricomycetes</taxon>
        <taxon>Agaricomycetidae</taxon>
        <taxon>Agaricales</taxon>
        <taxon>Agaricineae</taxon>
        <taxon>Nidulariaceae</taxon>
        <taxon>Crucibulum</taxon>
    </lineage>
</organism>
<keyword evidence="2" id="KW-1185">Reference proteome</keyword>
<protein>
    <submittedName>
        <fullName evidence="1">Uncharacterized protein</fullName>
    </submittedName>
</protein>
<gene>
    <name evidence="1" type="ORF">BDQ12DRAFT_120141</name>
</gene>
<evidence type="ECO:0000313" key="1">
    <source>
        <dbReference type="EMBL" id="TFK38064.1"/>
    </source>
</evidence>
<sequence length="76" mass="8376">MTRRGSKAASYELLVVALSIRLPPSLPIPILSPSQSPILLLHSPCPNHIPSSTLSYTEHIHMKMTSHPLNERPASR</sequence>
<accession>A0A5C3LY61</accession>
<dbReference type="EMBL" id="ML213604">
    <property type="protein sequence ID" value="TFK38064.1"/>
    <property type="molecule type" value="Genomic_DNA"/>
</dbReference>
<reference evidence="1 2" key="1">
    <citation type="journal article" date="2019" name="Nat. Ecol. Evol.">
        <title>Megaphylogeny resolves global patterns of mushroom evolution.</title>
        <authorList>
            <person name="Varga T."/>
            <person name="Krizsan K."/>
            <person name="Foldi C."/>
            <person name="Dima B."/>
            <person name="Sanchez-Garcia M."/>
            <person name="Sanchez-Ramirez S."/>
            <person name="Szollosi G.J."/>
            <person name="Szarkandi J.G."/>
            <person name="Papp V."/>
            <person name="Albert L."/>
            <person name="Andreopoulos W."/>
            <person name="Angelini C."/>
            <person name="Antonin V."/>
            <person name="Barry K.W."/>
            <person name="Bougher N.L."/>
            <person name="Buchanan P."/>
            <person name="Buyck B."/>
            <person name="Bense V."/>
            <person name="Catcheside P."/>
            <person name="Chovatia M."/>
            <person name="Cooper J."/>
            <person name="Damon W."/>
            <person name="Desjardin D."/>
            <person name="Finy P."/>
            <person name="Geml J."/>
            <person name="Haridas S."/>
            <person name="Hughes K."/>
            <person name="Justo A."/>
            <person name="Karasinski D."/>
            <person name="Kautmanova I."/>
            <person name="Kiss B."/>
            <person name="Kocsube S."/>
            <person name="Kotiranta H."/>
            <person name="LaButti K.M."/>
            <person name="Lechner B.E."/>
            <person name="Liimatainen K."/>
            <person name="Lipzen A."/>
            <person name="Lukacs Z."/>
            <person name="Mihaltcheva S."/>
            <person name="Morgado L.N."/>
            <person name="Niskanen T."/>
            <person name="Noordeloos M.E."/>
            <person name="Ohm R.A."/>
            <person name="Ortiz-Santana B."/>
            <person name="Ovrebo C."/>
            <person name="Racz N."/>
            <person name="Riley R."/>
            <person name="Savchenko A."/>
            <person name="Shiryaev A."/>
            <person name="Soop K."/>
            <person name="Spirin V."/>
            <person name="Szebenyi C."/>
            <person name="Tomsovsky M."/>
            <person name="Tulloss R.E."/>
            <person name="Uehling J."/>
            <person name="Grigoriev I.V."/>
            <person name="Vagvolgyi C."/>
            <person name="Papp T."/>
            <person name="Martin F.M."/>
            <person name="Miettinen O."/>
            <person name="Hibbett D.S."/>
            <person name="Nagy L.G."/>
        </authorList>
    </citation>
    <scope>NUCLEOTIDE SEQUENCE [LARGE SCALE GENOMIC DNA]</scope>
    <source>
        <strain evidence="1 2">CBS 166.37</strain>
    </source>
</reference>
<dbReference type="Proteomes" id="UP000308652">
    <property type="component" value="Unassembled WGS sequence"/>
</dbReference>
<dbReference type="AlphaFoldDB" id="A0A5C3LY61"/>
<evidence type="ECO:0000313" key="2">
    <source>
        <dbReference type="Proteomes" id="UP000308652"/>
    </source>
</evidence>
<proteinExistence type="predicted"/>